<sequence length="960" mass="110229">MDSESPSKLCGVTSHACRRPRSSNQNDENAACHSSQTLNHSTRIHSSNLSTGSPRPIALNESSNQVLGETESSPMKTTHVEKPFESSRMPTSNESSEQDENQASLDHASPKRKRNVQESNDDAETKKHKTGDIRNFFSPPSTASSTKRKSVSKRKKSRTASQKNRGQVDFYFLPKVDVEPKSPSIQSRSLQEEPSDRQDWEKDVPPLISREKEILSYVDKIYKDADLKTTTIRHINESVKEEFQIDELNDEIKKSIKAHVTRLVNAPDPIQVPAVEDGAPTLPRTILIYDSTRRFNCPPEEKKILKEIASKCLGKLKEDGHYTDPFSENLQHLNYGNFYQNYQGPAVYFHHGDEKVDSKFGSTVNFGTRMGYYQQEANGVAPHVTKVITLNSLTKHHADHVEKYRKQLLKEMGCSSEEPTSLQDFKNDPHFQLSALYYFEQKHCHTDYSKRWDLSFLESCVQCDNGYEDEPASMHEFLAASNRIFWNNYNFCSEKAAFLTKKMEEKSGYGIKHFTVGTWHEQYRDMFPKDAIPESSDIDECYDKKYLLKHRAEAQKNCRIVAENIKNGAQRTVNYVDTNEVAFSYDFEKNQEVKDADLAVAHHLQVYCDLGYEIFHHEDEMFLLYTKESNSFVYFLGPLCKLLGKFSFDTPENIKSATKRAVWAEILRQLCNLAKGRPDGGKDDIFQNILLAHYLSTVLHLQFHMPWRFPVLLGKDILTPREVFARNREFTQMPQRARNTTTVRSRTDRSGDRQGASTGDFESKIFYLALNIYSCYPLHVARKMVADLFRDTAGNLVMATVSARNINFGRGNYLSDELQRDWNDFYQSSVRQNSGNSNGRRQTPAEKKERDRCVGLLTGKAMKVIRANPILGGDFYIWHQTDDNEKAIAEAQNSDAQRPNLQFDQLLQLPYVHEGLRTRLKAENKKFKKSFRLGFHQVKPLVTRKNGEWKLAEIRVEPPP</sequence>
<feature type="compositionally biased region" description="Basic residues" evidence="1">
    <location>
        <begin position="146"/>
        <end position="158"/>
    </location>
</feature>
<feature type="compositionally biased region" description="Polar residues" evidence="1">
    <location>
        <begin position="22"/>
        <end position="53"/>
    </location>
</feature>
<feature type="compositionally biased region" description="Basic and acidic residues" evidence="1">
    <location>
        <begin position="190"/>
        <end position="201"/>
    </location>
</feature>
<organism evidence="2 3">
    <name type="scientific">Chaetoceros tenuissimus</name>
    <dbReference type="NCBI Taxonomy" id="426638"/>
    <lineage>
        <taxon>Eukaryota</taxon>
        <taxon>Sar</taxon>
        <taxon>Stramenopiles</taxon>
        <taxon>Ochrophyta</taxon>
        <taxon>Bacillariophyta</taxon>
        <taxon>Coscinodiscophyceae</taxon>
        <taxon>Chaetocerotophycidae</taxon>
        <taxon>Chaetocerotales</taxon>
        <taxon>Chaetocerotaceae</taxon>
        <taxon>Chaetoceros</taxon>
    </lineage>
</organism>
<protein>
    <submittedName>
        <fullName evidence="2">Uncharacterized protein</fullName>
    </submittedName>
</protein>
<gene>
    <name evidence="2" type="ORF">CTEN210_01581</name>
</gene>
<feature type="compositionally biased region" description="Polar residues" evidence="1">
    <location>
        <begin position="735"/>
        <end position="744"/>
    </location>
</feature>
<dbReference type="Proteomes" id="UP001054902">
    <property type="component" value="Unassembled WGS sequence"/>
</dbReference>
<feature type="region of interest" description="Disordered" evidence="1">
    <location>
        <begin position="735"/>
        <end position="757"/>
    </location>
</feature>
<comment type="caution">
    <text evidence="2">The sequence shown here is derived from an EMBL/GenBank/DDBJ whole genome shotgun (WGS) entry which is preliminary data.</text>
</comment>
<evidence type="ECO:0000313" key="3">
    <source>
        <dbReference type="Proteomes" id="UP001054902"/>
    </source>
</evidence>
<feature type="compositionally biased region" description="Polar residues" evidence="1">
    <location>
        <begin position="829"/>
        <end position="841"/>
    </location>
</feature>
<proteinExistence type="predicted"/>
<accession>A0AAD3GZJ5</accession>
<dbReference type="EMBL" id="BLLK01000020">
    <property type="protein sequence ID" value="GFH45107.1"/>
    <property type="molecule type" value="Genomic_DNA"/>
</dbReference>
<evidence type="ECO:0000256" key="1">
    <source>
        <dbReference type="SAM" id="MobiDB-lite"/>
    </source>
</evidence>
<evidence type="ECO:0000313" key="2">
    <source>
        <dbReference type="EMBL" id="GFH45107.1"/>
    </source>
</evidence>
<reference evidence="2 3" key="1">
    <citation type="journal article" date="2021" name="Sci. Rep.">
        <title>The genome of the diatom Chaetoceros tenuissimus carries an ancient integrated fragment of an extant virus.</title>
        <authorList>
            <person name="Hongo Y."/>
            <person name="Kimura K."/>
            <person name="Takaki Y."/>
            <person name="Yoshida Y."/>
            <person name="Baba S."/>
            <person name="Kobayashi G."/>
            <person name="Nagasaki K."/>
            <person name="Hano T."/>
            <person name="Tomaru Y."/>
        </authorList>
    </citation>
    <scope>NUCLEOTIDE SEQUENCE [LARGE SCALE GENOMIC DNA]</scope>
    <source>
        <strain evidence="2 3">NIES-3715</strain>
    </source>
</reference>
<feature type="region of interest" description="Disordered" evidence="1">
    <location>
        <begin position="1"/>
        <end position="201"/>
    </location>
</feature>
<feature type="region of interest" description="Disordered" evidence="1">
    <location>
        <begin position="829"/>
        <end position="850"/>
    </location>
</feature>
<dbReference type="AlphaFoldDB" id="A0AAD3GZJ5"/>
<feature type="compositionally biased region" description="Polar residues" evidence="1">
    <location>
        <begin position="60"/>
        <end position="76"/>
    </location>
</feature>
<name>A0AAD3GZJ5_9STRA</name>
<keyword evidence="3" id="KW-1185">Reference proteome</keyword>